<sequence length="189" mass="21599">MGKQKQLITTRIETEIKRLASEYGYSSDVLKSFALFVLEKETNKSRSNQLKKTKKLTLTQLKEAIYKHFSVKDTKQLKVSGAFQLATSGMGKVNLSSKEDWEQLYRKLIGILPGEEDEKGYGCVNGINIFKYDMPWKAFGLDSKKSTTDDVKVAYRNLSKIYHPDIPNTGDAAIFERLTVFYKSLTEKF</sequence>
<dbReference type="SUPFAM" id="SSF46565">
    <property type="entry name" value="Chaperone J-domain"/>
    <property type="match status" value="1"/>
</dbReference>
<keyword evidence="2" id="KW-0346">Stress response</keyword>
<dbReference type="PROSITE" id="PS50076">
    <property type="entry name" value="DNAJ_2"/>
    <property type="match status" value="1"/>
</dbReference>
<evidence type="ECO:0000259" key="1">
    <source>
        <dbReference type="PROSITE" id="PS50076"/>
    </source>
</evidence>
<dbReference type="eggNOG" id="COG2214">
    <property type="taxonomic scope" value="Bacteria"/>
</dbReference>
<dbReference type="KEGG" id="cyn:Cyan7425_4309"/>
<feature type="domain" description="J" evidence="1">
    <location>
        <begin position="134"/>
        <end position="189"/>
    </location>
</feature>
<gene>
    <name evidence="2" type="ordered locus">Cyan7425_4309</name>
</gene>
<evidence type="ECO:0000313" key="2">
    <source>
        <dbReference type="EMBL" id="ACL46622.1"/>
    </source>
</evidence>
<organism evidence="2">
    <name type="scientific">Cyanothece sp. (strain PCC 7425 / ATCC 29141)</name>
    <dbReference type="NCBI Taxonomy" id="395961"/>
    <lineage>
        <taxon>Bacteria</taxon>
        <taxon>Bacillati</taxon>
        <taxon>Cyanobacteriota</taxon>
        <taxon>Cyanophyceae</taxon>
        <taxon>Gomontiellales</taxon>
        <taxon>Cyanothecaceae</taxon>
        <taxon>Cyanothece</taxon>
    </lineage>
</organism>
<dbReference type="AlphaFoldDB" id="B8HYG8"/>
<reference evidence="2" key="1">
    <citation type="submission" date="2009-01" db="EMBL/GenBank/DDBJ databases">
        <title>Complete sequence of chromosome Cyanothece sp. PCC 7425.</title>
        <authorList>
            <consortium name="US DOE Joint Genome Institute"/>
            <person name="Lucas S."/>
            <person name="Copeland A."/>
            <person name="Lapidus A."/>
            <person name="Glavina del Rio T."/>
            <person name="Dalin E."/>
            <person name="Tice H."/>
            <person name="Bruce D."/>
            <person name="Goodwin L."/>
            <person name="Pitluck S."/>
            <person name="Sims D."/>
            <person name="Meineke L."/>
            <person name="Brettin T."/>
            <person name="Detter J.C."/>
            <person name="Han C."/>
            <person name="Larimer F."/>
            <person name="Land M."/>
            <person name="Hauser L."/>
            <person name="Kyrpides N."/>
            <person name="Ovchinnikova G."/>
            <person name="Liberton M."/>
            <person name="Stoeckel J."/>
            <person name="Banerjee A."/>
            <person name="Singh A."/>
            <person name="Page L."/>
            <person name="Sato H."/>
            <person name="Zhao L."/>
            <person name="Sherman L."/>
            <person name="Pakrasi H."/>
            <person name="Richardson P."/>
        </authorList>
    </citation>
    <scope>NUCLEOTIDE SEQUENCE</scope>
    <source>
        <strain evidence="2">PCC 7425</strain>
    </source>
</reference>
<protein>
    <submittedName>
        <fullName evidence="2">Heat shock protein DnaJ domain protein</fullName>
    </submittedName>
</protein>
<proteinExistence type="predicted"/>
<dbReference type="HOGENOM" id="CLU_126608_0_0_3"/>
<dbReference type="Gene3D" id="1.10.287.110">
    <property type="entry name" value="DnaJ domain"/>
    <property type="match status" value="1"/>
</dbReference>
<dbReference type="EMBL" id="CP001344">
    <property type="protein sequence ID" value="ACL46622.1"/>
    <property type="molecule type" value="Genomic_DNA"/>
</dbReference>
<dbReference type="OrthoDB" id="461110at2"/>
<dbReference type="CDD" id="cd06257">
    <property type="entry name" value="DnaJ"/>
    <property type="match status" value="1"/>
</dbReference>
<dbReference type="STRING" id="395961.Cyan7425_4309"/>
<dbReference type="InterPro" id="IPR036869">
    <property type="entry name" value="J_dom_sf"/>
</dbReference>
<name>B8HYG8_CYAP4</name>
<accession>B8HYG8</accession>
<dbReference type="InterPro" id="IPR001623">
    <property type="entry name" value="DnaJ_domain"/>
</dbReference>